<organism evidence="2 3">
    <name type="scientific">Paralimibaculum aggregatum</name>
    <dbReference type="NCBI Taxonomy" id="3036245"/>
    <lineage>
        <taxon>Bacteria</taxon>
        <taxon>Pseudomonadati</taxon>
        <taxon>Pseudomonadota</taxon>
        <taxon>Alphaproteobacteria</taxon>
        <taxon>Rhodobacterales</taxon>
        <taxon>Paracoccaceae</taxon>
        <taxon>Paralimibaculum</taxon>
    </lineage>
</organism>
<sequence length="140" mass="14202">MTRRIAAALLALALLGPAGPALACSCAAPSGTPAELTASGAVVVRALVTGEEMPAGRPKLTPSNLLRHYALRIEAGVNYAGPAEIRVATPLDGAACGARLGPGPQLVRLYGAAGDWQINLCGQVSLDVGRWDALLAPLPE</sequence>
<keyword evidence="1" id="KW-0732">Signal</keyword>
<protein>
    <submittedName>
        <fullName evidence="2">Uncharacterized protein</fullName>
    </submittedName>
</protein>
<feature type="chain" id="PRO_5045906030" evidence="1">
    <location>
        <begin position="24"/>
        <end position="140"/>
    </location>
</feature>
<name>A0ABQ6LRL0_9RHOB</name>
<proteinExistence type="predicted"/>
<dbReference type="Proteomes" id="UP001239909">
    <property type="component" value="Unassembled WGS sequence"/>
</dbReference>
<dbReference type="RefSeq" id="WP_285673348.1">
    <property type="nucleotide sequence ID" value="NZ_BSYI01000034.1"/>
</dbReference>
<dbReference type="PROSITE" id="PS51257">
    <property type="entry name" value="PROKAR_LIPOPROTEIN"/>
    <property type="match status" value="1"/>
</dbReference>
<keyword evidence="3" id="KW-1185">Reference proteome</keyword>
<accession>A0ABQ6LRL0</accession>
<evidence type="ECO:0000313" key="3">
    <source>
        <dbReference type="Proteomes" id="UP001239909"/>
    </source>
</evidence>
<evidence type="ECO:0000313" key="2">
    <source>
        <dbReference type="EMBL" id="GMG84323.1"/>
    </source>
</evidence>
<evidence type="ECO:0000256" key="1">
    <source>
        <dbReference type="SAM" id="SignalP"/>
    </source>
</evidence>
<reference evidence="2 3" key="1">
    <citation type="submission" date="2023-04" db="EMBL/GenBank/DDBJ databases">
        <title>Marinoamorphus aggregata gen. nov., sp. Nov., isolate from tissue of brittle star Ophioplocus japonicus.</title>
        <authorList>
            <person name="Kawano K."/>
            <person name="Sawayama S."/>
            <person name="Nakagawa S."/>
        </authorList>
    </citation>
    <scope>NUCLEOTIDE SEQUENCE [LARGE SCALE GENOMIC DNA]</scope>
    <source>
        <strain evidence="2 3">NKW23</strain>
    </source>
</reference>
<feature type="signal peptide" evidence="1">
    <location>
        <begin position="1"/>
        <end position="23"/>
    </location>
</feature>
<comment type="caution">
    <text evidence="2">The sequence shown here is derived from an EMBL/GenBank/DDBJ whole genome shotgun (WGS) entry which is preliminary data.</text>
</comment>
<gene>
    <name evidence="2" type="ORF">LNKW23_35380</name>
</gene>
<dbReference type="EMBL" id="BSYI01000034">
    <property type="protein sequence ID" value="GMG84323.1"/>
    <property type="molecule type" value="Genomic_DNA"/>
</dbReference>